<protein>
    <submittedName>
        <fullName evidence="2">Acyloxyacyl hydrolase</fullName>
    </submittedName>
</protein>
<feature type="chain" id="PRO_5046426477" evidence="1">
    <location>
        <begin position="22"/>
        <end position="165"/>
    </location>
</feature>
<dbReference type="GO" id="GO:0016787">
    <property type="term" value="F:hydrolase activity"/>
    <property type="evidence" value="ECO:0007669"/>
    <property type="project" value="UniProtKB-KW"/>
</dbReference>
<dbReference type="Proteomes" id="UP000766629">
    <property type="component" value="Unassembled WGS sequence"/>
</dbReference>
<evidence type="ECO:0000256" key="1">
    <source>
        <dbReference type="SAM" id="SignalP"/>
    </source>
</evidence>
<dbReference type="InterPro" id="IPR018550">
    <property type="entry name" value="Lipid-A_deacylase-rel"/>
</dbReference>
<dbReference type="Gene3D" id="2.40.160.20">
    <property type="match status" value="1"/>
</dbReference>
<proteinExistence type="predicted"/>
<organism evidence="2 3">
    <name type="scientific">Leisingera daeponensis</name>
    <dbReference type="NCBI Taxonomy" id="405746"/>
    <lineage>
        <taxon>Bacteria</taxon>
        <taxon>Pseudomonadati</taxon>
        <taxon>Pseudomonadota</taxon>
        <taxon>Alphaproteobacteria</taxon>
        <taxon>Rhodobacterales</taxon>
        <taxon>Roseobacteraceae</taxon>
        <taxon>Leisingera</taxon>
    </lineage>
</organism>
<accession>A0ABS7NFD7</accession>
<keyword evidence="3" id="KW-1185">Reference proteome</keyword>
<feature type="signal peptide" evidence="1">
    <location>
        <begin position="1"/>
        <end position="21"/>
    </location>
</feature>
<keyword evidence="1" id="KW-0732">Signal</keyword>
<sequence length="165" mass="17543">MKKTIMLAAAVSAAVALPAAAQEVALGLGYSDYHRETADDGAVFSLDYLHAPFHERGRLSARFGATLEVQDAGDIFAGVGISGVIDLNNDWFIETSVMPGAYHESSRENDLGSAFEIRSLLAVGKRFHNGKAVSLAFSHKSNASTADENPGVNSLTLRWHIPLGG</sequence>
<reference evidence="2 3" key="1">
    <citation type="submission" date="2021-06" db="EMBL/GenBank/DDBJ databases">
        <title>50 bacteria genomes isolated from Dapeng, Shenzhen, China.</title>
        <authorList>
            <person name="Zheng W."/>
            <person name="Yu S."/>
            <person name="Huang Y."/>
        </authorList>
    </citation>
    <scope>NUCLEOTIDE SEQUENCE [LARGE SCALE GENOMIC DNA]</scope>
    <source>
        <strain evidence="2 3">DP1N14-2</strain>
    </source>
</reference>
<dbReference type="Pfam" id="PF09411">
    <property type="entry name" value="PagL"/>
    <property type="match status" value="1"/>
</dbReference>
<dbReference type="RefSeq" id="WP_222504331.1">
    <property type="nucleotide sequence ID" value="NZ_JAHVJA010000003.1"/>
</dbReference>
<name>A0ABS7NFD7_9RHOB</name>
<evidence type="ECO:0000313" key="3">
    <source>
        <dbReference type="Proteomes" id="UP000766629"/>
    </source>
</evidence>
<keyword evidence="2" id="KW-0378">Hydrolase</keyword>
<gene>
    <name evidence="2" type="ORF">KUV26_09000</name>
</gene>
<comment type="caution">
    <text evidence="2">The sequence shown here is derived from an EMBL/GenBank/DDBJ whole genome shotgun (WGS) entry which is preliminary data.</text>
</comment>
<dbReference type="EMBL" id="JAHVJA010000003">
    <property type="protein sequence ID" value="MBY6139567.1"/>
    <property type="molecule type" value="Genomic_DNA"/>
</dbReference>
<evidence type="ECO:0000313" key="2">
    <source>
        <dbReference type="EMBL" id="MBY6139567.1"/>
    </source>
</evidence>